<dbReference type="Pfam" id="PF12840">
    <property type="entry name" value="HTH_20"/>
    <property type="match status" value="1"/>
</dbReference>
<dbReference type="RefSeq" id="WP_343877371.1">
    <property type="nucleotide sequence ID" value="NZ_BAAAIJ010000004.1"/>
</dbReference>
<dbReference type="Gene3D" id="1.10.10.10">
    <property type="entry name" value="Winged helix-like DNA-binding domain superfamily/Winged helix DNA-binding domain"/>
    <property type="match status" value="1"/>
</dbReference>
<evidence type="ECO:0000313" key="3">
    <source>
        <dbReference type="Proteomes" id="UP001597307"/>
    </source>
</evidence>
<dbReference type="InterPro" id="IPR011991">
    <property type="entry name" value="ArsR-like_HTH"/>
</dbReference>
<proteinExistence type="predicted"/>
<protein>
    <submittedName>
        <fullName evidence="2">ArsR/SmtB family transcription factor</fullName>
    </submittedName>
</protein>
<accession>A0ABW4Q282</accession>
<name>A0ABW4Q282_9MICC</name>
<dbReference type="SUPFAM" id="SSF46785">
    <property type="entry name" value="Winged helix' DNA-binding domain"/>
    <property type="match status" value="1"/>
</dbReference>
<dbReference type="InterPro" id="IPR001845">
    <property type="entry name" value="HTH_ArsR_DNA-bd_dom"/>
</dbReference>
<dbReference type="SMART" id="SM00418">
    <property type="entry name" value="HTH_ARSR"/>
    <property type="match status" value="1"/>
</dbReference>
<sequence>MSTRHGSDAQPADRTLDLAGLKALSHPLRIQLLEQLSQLGPQTASTLAARLGESSGATSYHLRQLAKHQLVREVEGKGAARERWWERPPGALSLFSSDLAEDPAALHASRILNREIEHHRAALLQDFMEQGYDYLPPDWFDGSVIATMNARLTAEQLAEVTEEMLGHARTLLAKYRDSGVSDPAARAVQLHFNAFPILQGQFDVPLQHQGKPASSEPQT</sequence>
<dbReference type="CDD" id="cd00090">
    <property type="entry name" value="HTH_ARSR"/>
    <property type="match status" value="1"/>
</dbReference>
<comment type="caution">
    <text evidence="2">The sequence shown here is derived from an EMBL/GenBank/DDBJ whole genome shotgun (WGS) entry which is preliminary data.</text>
</comment>
<reference evidence="3" key="1">
    <citation type="journal article" date="2019" name="Int. J. Syst. Evol. Microbiol.">
        <title>The Global Catalogue of Microorganisms (GCM) 10K type strain sequencing project: providing services to taxonomists for standard genome sequencing and annotation.</title>
        <authorList>
            <consortium name="The Broad Institute Genomics Platform"/>
            <consortium name="The Broad Institute Genome Sequencing Center for Infectious Disease"/>
            <person name="Wu L."/>
            <person name="Ma J."/>
        </authorList>
    </citation>
    <scope>NUCLEOTIDE SEQUENCE [LARGE SCALE GENOMIC DNA]</scope>
    <source>
        <strain evidence="3">JCM 11496</strain>
    </source>
</reference>
<keyword evidence="3" id="KW-1185">Reference proteome</keyword>
<dbReference type="EMBL" id="JBHUGA010000004">
    <property type="protein sequence ID" value="MFD1845314.1"/>
    <property type="molecule type" value="Genomic_DNA"/>
</dbReference>
<dbReference type="InterPro" id="IPR036390">
    <property type="entry name" value="WH_DNA-bd_sf"/>
</dbReference>
<dbReference type="InterPro" id="IPR036388">
    <property type="entry name" value="WH-like_DNA-bd_sf"/>
</dbReference>
<evidence type="ECO:0000259" key="1">
    <source>
        <dbReference type="SMART" id="SM00418"/>
    </source>
</evidence>
<feature type="domain" description="HTH arsR-type" evidence="1">
    <location>
        <begin position="19"/>
        <end position="129"/>
    </location>
</feature>
<gene>
    <name evidence="2" type="ORF">ACFSFX_01715</name>
</gene>
<evidence type="ECO:0000313" key="2">
    <source>
        <dbReference type="EMBL" id="MFD1845314.1"/>
    </source>
</evidence>
<dbReference type="Proteomes" id="UP001597307">
    <property type="component" value="Unassembled WGS sequence"/>
</dbReference>
<organism evidence="2 3">
    <name type="scientific">Arthrobacter flavus</name>
    <dbReference type="NCBI Taxonomy" id="95172"/>
    <lineage>
        <taxon>Bacteria</taxon>
        <taxon>Bacillati</taxon>
        <taxon>Actinomycetota</taxon>
        <taxon>Actinomycetes</taxon>
        <taxon>Micrococcales</taxon>
        <taxon>Micrococcaceae</taxon>
        <taxon>Arthrobacter</taxon>
    </lineage>
</organism>